<sequence length="67" mass="7586">MFSQLLIRACLLLAIMTAVTHAFIIYRSAPSYPPYYVRPSVYHTGFGGPVVYYGDGYDSYDSFNFNS</sequence>
<organism evidence="2 3">
    <name type="scientific">Dreissena polymorpha</name>
    <name type="common">Zebra mussel</name>
    <name type="synonym">Mytilus polymorpha</name>
    <dbReference type="NCBI Taxonomy" id="45954"/>
    <lineage>
        <taxon>Eukaryota</taxon>
        <taxon>Metazoa</taxon>
        <taxon>Spiralia</taxon>
        <taxon>Lophotrochozoa</taxon>
        <taxon>Mollusca</taxon>
        <taxon>Bivalvia</taxon>
        <taxon>Autobranchia</taxon>
        <taxon>Heteroconchia</taxon>
        <taxon>Euheterodonta</taxon>
        <taxon>Imparidentia</taxon>
        <taxon>Neoheterodontei</taxon>
        <taxon>Myida</taxon>
        <taxon>Dreissenoidea</taxon>
        <taxon>Dreissenidae</taxon>
        <taxon>Dreissena</taxon>
    </lineage>
</organism>
<proteinExistence type="predicted"/>
<accession>A0A9D4F2E2</accession>
<protein>
    <submittedName>
        <fullName evidence="2">Uncharacterized protein</fullName>
    </submittedName>
</protein>
<reference evidence="2" key="1">
    <citation type="journal article" date="2019" name="bioRxiv">
        <title>The Genome of the Zebra Mussel, Dreissena polymorpha: A Resource for Invasive Species Research.</title>
        <authorList>
            <person name="McCartney M.A."/>
            <person name="Auch B."/>
            <person name="Kono T."/>
            <person name="Mallez S."/>
            <person name="Zhang Y."/>
            <person name="Obille A."/>
            <person name="Becker A."/>
            <person name="Abrahante J.E."/>
            <person name="Garbe J."/>
            <person name="Badalamenti J.P."/>
            <person name="Herman A."/>
            <person name="Mangelson H."/>
            <person name="Liachko I."/>
            <person name="Sullivan S."/>
            <person name="Sone E.D."/>
            <person name="Koren S."/>
            <person name="Silverstein K.A.T."/>
            <person name="Beckman K.B."/>
            <person name="Gohl D.M."/>
        </authorList>
    </citation>
    <scope>NUCLEOTIDE SEQUENCE</scope>
    <source>
        <strain evidence="2">Duluth1</strain>
        <tissue evidence="2">Whole animal</tissue>
    </source>
</reference>
<dbReference type="Proteomes" id="UP000828390">
    <property type="component" value="Unassembled WGS sequence"/>
</dbReference>
<gene>
    <name evidence="2" type="ORF">DPMN_168729</name>
</gene>
<dbReference type="AlphaFoldDB" id="A0A9D4F2E2"/>
<feature type="chain" id="PRO_5039182770" evidence="1">
    <location>
        <begin position="23"/>
        <end position="67"/>
    </location>
</feature>
<evidence type="ECO:0000313" key="2">
    <source>
        <dbReference type="EMBL" id="KAH3790527.1"/>
    </source>
</evidence>
<feature type="signal peptide" evidence="1">
    <location>
        <begin position="1"/>
        <end position="22"/>
    </location>
</feature>
<evidence type="ECO:0000313" key="3">
    <source>
        <dbReference type="Proteomes" id="UP000828390"/>
    </source>
</evidence>
<comment type="caution">
    <text evidence="2">The sequence shown here is derived from an EMBL/GenBank/DDBJ whole genome shotgun (WGS) entry which is preliminary data.</text>
</comment>
<name>A0A9D4F2E2_DREPO</name>
<keyword evidence="1" id="KW-0732">Signal</keyword>
<dbReference type="EMBL" id="JAIWYP010000008">
    <property type="protein sequence ID" value="KAH3790527.1"/>
    <property type="molecule type" value="Genomic_DNA"/>
</dbReference>
<reference evidence="2" key="2">
    <citation type="submission" date="2020-11" db="EMBL/GenBank/DDBJ databases">
        <authorList>
            <person name="McCartney M.A."/>
            <person name="Auch B."/>
            <person name="Kono T."/>
            <person name="Mallez S."/>
            <person name="Becker A."/>
            <person name="Gohl D.M."/>
            <person name="Silverstein K.A.T."/>
            <person name="Koren S."/>
            <person name="Bechman K.B."/>
            <person name="Herman A."/>
            <person name="Abrahante J.E."/>
            <person name="Garbe J."/>
        </authorList>
    </citation>
    <scope>NUCLEOTIDE SEQUENCE</scope>
    <source>
        <strain evidence="2">Duluth1</strain>
        <tissue evidence="2">Whole animal</tissue>
    </source>
</reference>
<keyword evidence="3" id="KW-1185">Reference proteome</keyword>
<evidence type="ECO:0000256" key="1">
    <source>
        <dbReference type="SAM" id="SignalP"/>
    </source>
</evidence>